<keyword evidence="2" id="KW-1185">Reference proteome</keyword>
<dbReference type="Proteomes" id="UP000186922">
    <property type="component" value="Unassembled WGS sequence"/>
</dbReference>
<dbReference type="EMBL" id="BDGG01000001">
    <property type="protein sequence ID" value="GAU88654.1"/>
    <property type="molecule type" value="Genomic_DNA"/>
</dbReference>
<organism evidence="1 2">
    <name type="scientific">Ramazzottius varieornatus</name>
    <name type="common">Water bear</name>
    <name type="synonym">Tardigrade</name>
    <dbReference type="NCBI Taxonomy" id="947166"/>
    <lineage>
        <taxon>Eukaryota</taxon>
        <taxon>Metazoa</taxon>
        <taxon>Ecdysozoa</taxon>
        <taxon>Tardigrada</taxon>
        <taxon>Eutardigrada</taxon>
        <taxon>Parachela</taxon>
        <taxon>Hypsibioidea</taxon>
        <taxon>Ramazzottiidae</taxon>
        <taxon>Ramazzottius</taxon>
    </lineage>
</organism>
<dbReference type="AlphaFoldDB" id="A0A1D1UFV2"/>
<reference evidence="1 2" key="1">
    <citation type="journal article" date="2016" name="Nat. Commun.">
        <title>Extremotolerant tardigrade genome and improved radiotolerance of human cultured cells by tardigrade-unique protein.</title>
        <authorList>
            <person name="Hashimoto T."/>
            <person name="Horikawa D.D."/>
            <person name="Saito Y."/>
            <person name="Kuwahara H."/>
            <person name="Kozuka-Hata H."/>
            <person name="Shin-I T."/>
            <person name="Minakuchi Y."/>
            <person name="Ohishi K."/>
            <person name="Motoyama A."/>
            <person name="Aizu T."/>
            <person name="Enomoto A."/>
            <person name="Kondo K."/>
            <person name="Tanaka S."/>
            <person name="Hara Y."/>
            <person name="Koshikawa S."/>
            <person name="Sagara H."/>
            <person name="Miura T."/>
            <person name="Yokobori S."/>
            <person name="Miyagawa K."/>
            <person name="Suzuki Y."/>
            <person name="Kubo T."/>
            <person name="Oyama M."/>
            <person name="Kohara Y."/>
            <person name="Fujiyama A."/>
            <person name="Arakawa K."/>
            <person name="Katayama T."/>
            <person name="Toyoda A."/>
            <person name="Kunieda T."/>
        </authorList>
    </citation>
    <scope>NUCLEOTIDE SEQUENCE [LARGE SCALE GENOMIC DNA]</scope>
    <source>
        <strain evidence="1 2">YOKOZUNA-1</strain>
    </source>
</reference>
<name>A0A1D1UFV2_RAMVA</name>
<gene>
    <name evidence="1" type="primary">RvY_01307</name>
    <name evidence="1" type="synonym">RvY_01307.3</name>
    <name evidence="1" type="ORF">RvY_01307-3</name>
</gene>
<protein>
    <submittedName>
        <fullName evidence="1">Uncharacterized protein</fullName>
    </submittedName>
</protein>
<dbReference type="OrthoDB" id="5989494at2759"/>
<sequence length="97" mass="11538">MNTIFGYTRADGLERRHVMGLIDSVSEAFVRRWTEIKIFLGDVNFQRCFERDHQKNFLEKLILPARKPWGFLTICPTKILPKPSTRRWKRSSENTKI</sequence>
<evidence type="ECO:0000313" key="1">
    <source>
        <dbReference type="EMBL" id="GAU88654.1"/>
    </source>
</evidence>
<comment type="caution">
    <text evidence="1">The sequence shown here is derived from an EMBL/GenBank/DDBJ whole genome shotgun (WGS) entry which is preliminary data.</text>
</comment>
<evidence type="ECO:0000313" key="2">
    <source>
        <dbReference type="Proteomes" id="UP000186922"/>
    </source>
</evidence>
<accession>A0A1D1UFV2</accession>
<proteinExistence type="predicted"/>